<dbReference type="PANTHER" id="PTHR47481:SF41">
    <property type="entry name" value="COPIA-LIKE POLYPROTEIN_RETROTRANSPOSON"/>
    <property type="match status" value="1"/>
</dbReference>
<evidence type="ECO:0008006" key="4">
    <source>
        <dbReference type="Google" id="ProtNLM"/>
    </source>
</evidence>
<dbReference type="Proteomes" id="UP000000763">
    <property type="component" value="Chromosome 3"/>
</dbReference>
<accession>Q10JG9</accession>
<gene>
    <name evidence="2" type="primary">OSJNBb0021K20.9</name>
</gene>
<feature type="compositionally biased region" description="Gly residues" evidence="1">
    <location>
        <begin position="281"/>
        <end position="290"/>
    </location>
</feature>
<feature type="region of interest" description="Disordered" evidence="1">
    <location>
        <begin position="274"/>
        <end position="352"/>
    </location>
</feature>
<reference evidence="3" key="2">
    <citation type="journal article" date="2008" name="Nucleic Acids Res.">
        <title>The rice annotation project database (RAP-DB): 2008 update.</title>
        <authorList>
            <consortium name="The rice annotation project (RAP)"/>
        </authorList>
    </citation>
    <scope>GENOME REANNOTATION</scope>
    <source>
        <strain evidence="3">cv. Nipponbare</strain>
    </source>
</reference>
<protein>
    <recommendedName>
        <fullName evidence="4">Retrotransposon protein, putative, unclassified</fullName>
    </recommendedName>
</protein>
<dbReference type="AlphaFoldDB" id="Q10JG9"/>
<dbReference type="Pfam" id="PF14223">
    <property type="entry name" value="Retrotran_gag_2"/>
    <property type="match status" value="1"/>
</dbReference>
<evidence type="ECO:0000313" key="2">
    <source>
        <dbReference type="EMBL" id="AAT85030.1"/>
    </source>
</evidence>
<evidence type="ECO:0000256" key="1">
    <source>
        <dbReference type="SAM" id="MobiDB-lite"/>
    </source>
</evidence>
<proteinExistence type="predicted"/>
<feature type="compositionally biased region" description="Gly residues" evidence="1">
    <location>
        <begin position="302"/>
        <end position="331"/>
    </location>
</feature>
<organism evidence="2 3">
    <name type="scientific">Oryza sativa subsp. japonica</name>
    <name type="common">Rice</name>
    <dbReference type="NCBI Taxonomy" id="39947"/>
    <lineage>
        <taxon>Eukaryota</taxon>
        <taxon>Viridiplantae</taxon>
        <taxon>Streptophyta</taxon>
        <taxon>Embryophyta</taxon>
        <taxon>Tracheophyta</taxon>
        <taxon>Spermatophyta</taxon>
        <taxon>Magnoliopsida</taxon>
        <taxon>Liliopsida</taxon>
        <taxon>Poales</taxon>
        <taxon>Poaceae</taxon>
        <taxon>BOP clade</taxon>
        <taxon>Oryzoideae</taxon>
        <taxon>Oryzeae</taxon>
        <taxon>Oryzinae</taxon>
        <taxon>Oryza</taxon>
        <taxon>Oryza sativa</taxon>
    </lineage>
</organism>
<sequence length="409" mass="43151">MRCSDLVGGNPSPLTFQKEIAALLARLTDGLSISAPTTGAVLENTNTPPPQVLDADARNALHTQAVAVLNVKALVPVTLDLAAANYSRWRGLFIVILGKYALTDHVASDVPLLDQADWTQMECVVLDWLYGTISHDLLQEVMSPTASARTVWRDLEFQFLGNRELRAVNLSAEFHTFQQGDLSVTEYCRRLRTMADSLADLGEPQSDRTLVLTLINGLSPKYGNMQSLLPMQVPFPSFLQARSQLLLEEITKGHRPASEPATAFVASTAGARTAQNIPNNQGGGGGGGSSGNNSRNRRRGRGNGGGNSGQGSGHGGQTAGSQGGQGTGGQLAGQQASAPRQAQQWPTPFNPWAGTIHMWPGQAPSILGRPPFAGAVFPGLQTSPAYSAGLGQFGQPGALPPHASLPPLQ</sequence>
<reference evidence="3" key="1">
    <citation type="journal article" date="2005" name="Nature">
        <title>The map-based sequence of the rice genome.</title>
        <authorList>
            <consortium name="International rice genome sequencing project (IRGSP)"/>
            <person name="Matsumoto T."/>
            <person name="Wu J."/>
            <person name="Kanamori H."/>
            <person name="Katayose Y."/>
            <person name="Fujisawa M."/>
            <person name="Namiki N."/>
            <person name="Mizuno H."/>
            <person name="Yamamoto K."/>
            <person name="Antonio B.A."/>
            <person name="Baba T."/>
            <person name="Sakata K."/>
            <person name="Nagamura Y."/>
            <person name="Aoki H."/>
            <person name="Arikawa K."/>
            <person name="Arita K."/>
            <person name="Bito T."/>
            <person name="Chiden Y."/>
            <person name="Fujitsuka N."/>
            <person name="Fukunaka R."/>
            <person name="Hamada M."/>
            <person name="Harada C."/>
            <person name="Hayashi A."/>
            <person name="Hijishita S."/>
            <person name="Honda M."/>
            <person name="Hosokawa S."/>
            <person name="Ichikawa Y."/>
            <person name="Idonuma A."/>
            <person name="Iijima M."/>
            <person name="Ikeda M."/>
            <person name="Ikeno M."/>
            <person name="Ito K."/>
            <person name="Ito S."/>
            <person name="Ito T."/>
            <person name="Ito Y."/>
            <person name="Ito Y."/>
            <person name="Iwabuchi A."/>
            <person name="Kamiya K."/>
            <person name="Karasawa W."/>
            <person name="Kurita K."/>
            <person name="Katagiri S."/>
            <person name="Kikuta A."/>
            <person name="Kobayashi H."/>
            <person name="Kobayashi N."/>
            <person name="Machita K."/>
            <person name="Maehara T."/>
            <person name="Masukawa M."/>
            <person name="Mizubayashi T."/>
            <person name="Mukai Y."/>
            <person name="Nagasaki H."/>
            <person name="Nagata Y."/>
            <person name="Naito S."/>
            <person name="Nakashima M."/>
            <person name="Nakama Y."/>
            <person name="Nakamichi Y."/>
            <person name="Nakamura M."/>
            <person name="Meguro A."/>
            <person name="Negishi M."/>
            <person name="Ohta I."/>
            <person name="Ohta T."/>
            <person name="Okamoto M."/>
            <person name="Ono N."/>
            <person name="Saji S."/>
            <person name="Sakaguchi M."/>
            <person name="Sakai K."/>
            <person name="Shibata M."/>
            <person name="Shimokawa T."/>
            <person name="Song J."/>
            <person name="Takazaki Y."/>
            <person name="Terasawa K."/>
            <person name="Tsugane M."/>
            <person name="Tsuji K."/>
            <person name="Ueda S."/>
            <person name="Waki K."/>
            <person name="Yamagata H."/>
            <person name="Yamamoto M."/>
            <person name="Yamamoto S."/>
            <person name="Yamane H."/>
            <person name="Yoshiki S."/>
            <person name="Yoshihara R."/>
            <person name="Yukawa K."/>
            <person name="Zhong H."/>
            <person name="Yano M."/>
            <person name="Yuan Q."/>
            <person name="Ouyang S."/>
            <person name="Liu J."/>
            <person name="Jones K.M."/>
            <person name="Gansberger K."/>
            <person name="Moffat K."/>
            <person name="Hill J."/>
            <person name="Bera J."/>
            <person name="Fadrosh D."/>
            <person name="Jin S."/>
            <person name="Johri S."/>
            <person name="Kim M."/>
            <person name="Overton L."/>
            <person name="Reardon M."/>
            <person name="Tsitrin T."/>
            <person name="Vuong H."/>
            <person name="Weaver B."/>
            <person name="Ciecko A."/>
            <person name="Tallon L."/>
            <person name="Jackson J."/>
            <person name="Pai G."/>
            <person name="Aken S.V."/>
            <person name="Utterback T."/>
            <person name="Reidmuller S."/>
            <person name="Feldblyum T."/>
            <person name="Hsiao J."/>
            <person name="Zismann V."/>
            <person name="Iobst S."/>
            <person name="de Vazeille A.R."/>
            <person name="Buell C.R."/>
            <person name="Ying K."/>
            <person name="Li Y."/>
            <person name="Lu T."/>
            <person name="Huang Y."/>
            <person name="Zhao Q."/>
            <person name="Feng Q."/>
            <person name="Zhang L."/>
            <person name="Zhu J."/>
            <person name="Weng Q."/>
            <person name="Mu J."/>
            <person name="Lu Y."/>
            <person name="Fan D."/>
            <person name="Liu Y."/>
            <person name="Guan J."/>
            <person name="Zhang Y."/>
            <person name="Yu S."/>
            <person name="Liu X."/>
            <person name="Zhang Y."/>
            <person name="Hong G."/>
            <person name="Han B."/>
            <person name="Choisne N."/>
            <person name="Demange N."/>
            <person name="Orjeda G."/>
            <person name="Samain S."/>
            <person name="Cattolico L."/>
            <person name="Pelletier E."/>
            <person name="Couloux A."/>
            <person name="Segurens B."/>
            <person name="Wincker P."/>
            <person name="D'Hont A."/>
            <person name="Scarpelli C."/>
            <person name="Weissenbach J."/>
            <person name="Salanoubat M."/>
            <person name="Quetier F."/>
            <person name="Yu Y."/>
            <person name="Kim H.R."/>
            <person name="Rambo T."/>
            <person name="Currie J."/>
            <person name="Collura K."/>
            <person name="Luo M."/>
            <person name="Yang T."/>
            <person name="Ammiraju J.S.S."/>
            <person name="Engler F."/>
            <person name="Soderlund C."/>
            <person name="Wing R.A."/>
            <person name="Palmer L.E."/>
            <person name="de la Bastide M."/>
            <person name="Spiegel L."/>
            <person name="Nascimento L."/>
            <person name="Zutavern T."/>
            <person name="O'Shaughnessy A."/>
            <person name="Dike S."/>
            <person name="Dedhia N."/>
            <person name="Preston R."/>
            <person name="Balija V."/>
            <person name="McCombie W.R."/>
            <person name="Chow T."/>
            <person name="Chen H."/>
            <person name="Chung M."/>
            <person name="Chen C."/>
            <person name="Shaw J."/>
            <person name="Wu H."/>
            <person name="Hsiao K."/>
            <person name="Chao Y."/>
            <person name="Chu M."/>
            <person name="Cheng C."/>
            <person name="Hour A."/>
            <person name="Lee P."/>
            <person name="Lin S."/>
            <person name="Lin Y."/>
            <person name="Liou J."/>
            <person name="Liu S."/>
            <person name="Hsing Y."/>
            <person name="Raghuvanshi S."/>
            <person name="Mohanty A."/>
            <person name="Bharti A.K."/>
            <person name="Gaur A."/>
            <person name="Gupta V."/>
            <person name="Kumar D."/>
            <person name="Ravi V."/>
            <person name="Vij S."/>
            <person name="Kapur A."/>
            <person name="Khurana P."/>
            <person name="Khurana P."/>
            <person name="Khurana J.P."/>
            <person name="Tyagi A.K."/>
            <person name="Gaikwad K."/>
            <person name="Singh A."/>
            <person name="Dalal V."/>
            <person name="Srivastava S."/>
            <person name="Dixit A."/>
            <person name="Pal A.K."/>
            <person name="Ghazi I.A."/>
            <person name="Yadav M."/>
            <person name="Pandit A."/>
            <person name="Bhargava A."/>
            <person name="Sureshbabu K."/>
            <person name="Batra K."/>
            <person name="Sharma T.R."/>
            <person name="Mohapatra T."/>
            <person name="Singh N.K."/>
            <person name="Messing J."/>
            <person name="Nelson A.B."/>
            <person name="Fuks G."/>
            <person name="Kavchok S."/>
            <person name="Keizer G."/>
            <person name="Linton E."/>
            <person name="Llaca V."/>
            <person name="Song R."/>
            <person name="Tanyolac B."/>
            <person name="Young S."/>
            <person name="Ho-Il K."/>
            <person name="Hahn J.H."/>
            <person name="Sangsakoo G."/>
            <person name="Vanavichit A."/>
            <person name="de Mattos Luiz.A.T."/>
            <person name="Zimmer P.D."/>
            <person name="Malone G."/>
            <person name="Dellagostin O."/>
            <person name="de Oliveira A.C."/>
            <person name="Bevan M."/>
            <person name="Bancroft I."/>
            <person name="Minx P."/>
            <person name="Cordum H."/>
            <person name="Wilson R."/>
            <person name="Cheng Z."/>
            <person name="Jin W."/>
            <person name="Jiang J."/>
            <person name="Leong S.A."/>
            <person name="Iwama H."/>
            <person name="Gojobori T."/>
            <person name="Itoh T."/>
            <person name="Niimura Y."/>
            <person name="Fujii Y."/>
            <person name="Habara T."/>
            <person name="Sakai H."/>
            <person name="Sato Y."/>
            <person name="Wilson G."/>
            <person name="Kumar K."/>
            <person name="McCouch S."/>
            <person name="Juretic N."/>
            <person name="Hoen D."/>
            <person name="Wright S."/>
            <person name="Bruskiewich R."/>
            <person name="Bureau T."/>
            <person name="Miyao A."/>
            <person name="Hirochika H."/>
            <person name="Nishikawa T."/>
            <person name="Kadowaki K."/>
            <person name="Sugiura M."/>
            <person name="Burr B."/>
            <person name="Sasaki T."/>
        </authorList>
    </citation>
    <scope>NUCLEOTIDE SEQUENCE [LARGE SCALE GENOMIC DNA]</scope>
    <source>
        <strain evidence="3">cv. Nipponbare</strain>
    </source>
</reference>
<dbReference type="EMBL" id="AC135598">
    <property type="protein sequence ID" value="AAT85030.1"/>
    <property type="molecule type" value="Genomic_DNA"/>
</dbReference>
<dbReference type="PANTHER" id="PTHR47481">
    <property type="match status" value="1"/>
</dbReference>
<evidence type="ECO:0000313" key="3">
    <source>
        <dbReference type="Proteomes" id="UP000000763"/>
    </source>
</evidence>
<name>Q10JG9_ORYSJ</name>